<name>A0AAV6KEM3_9ERIC</name>
<protein>
    <submittedName>
        <fullName evidence="2">Uncharacterized protein</fullName>
    </submittedName>
</protein>
<keyword evidence="3" id="KW-1185">Reference proteome</keyword>
<organism evidence="2 3">
    <name type="scientific">Rhododendron griersonianum</name>
    <dbReference type="NCBI Taxonomy" id="479676"/>
    <lineage>
        <taxon>Eukaryota</taxon>
        <taxon>Viridiplantae</taxon>
        <taxon>Streptophyta</taxon>
        <taxon>Embryophyta</taxon>
        <taxon>Tracheophyta</taxon>
        <taxon>Spermatophyta</taxon>
        <taxon>Magnoliopsida</taxon>
        <taxon>eudicotyledons</taxon>
        <taxon>Gunneridae</taxon>
        <taxon>Pentapetalae</taxon>
        <taxon>asterids</taxon>
        <taxon>Ericales</taxon>
        <taxon>Ericaceae</taxon>
        <taxon>Ericoideae</taxon>
        <taxon>Rhodoreae</taxon>
        <taxon>Rhododendron</taxon>
    </lineage>
</organism>
<evidence type="ECO:0000313" key="2">
    <source>
        <dbReference type="EMBL" id="KAG5550743.1"/>
    </source>
</evidence>
<dbReference type="Proteomes" id="UP000823749">
    <property type="component" value="Chromosome 5"/>
</dbReference>
<dbReference type="AlphaFoldDB" id="A0AAV6KEM3"/>
<evidence type="ECO:0000256" key="1">
    <source>
        <dbReference type="SAM" id="MobiDB-lite"/>
    </source>
</evidence>
<gene>
    <name evidence="2" type="ORF">RHGRI_015633</name>
</gene>
<feature type="region of interest" description="Disordered" evidence="1">
    <location>
        <begin position="46"/>
        <end position="101"/>
    </location>
</feature>
<feature type="region of interest" description="Disordered" evidence="1">
    <location>
        <begin position="1"/>
        <end position="28"/>
    </location>
</feature>
<reference evidence="2" key="1">
    <citation type="submission" date="2020-08" db="EMBL/GenBank/DDBJ databases">
        <title>Plant Genome Project.</title>
        <authorList>
            <person name="Zhang R.-G."/>
        </authorList>
    </citation>
    <scope>NUCLEOTIDE SEQUENCE</scope>
    <source>
        <strain evidence="2">WSP0</strain>
        <tissue evidence="2">Leaf</tissue>
    </source>
</reference>
<comment type="caution">
    <text evidence="2">The sequence shown here is derived from an EMBL/GenBank/DDBJ whole genome shotgun (WGS) entry which is preliminary data.</text>
</comment>
<proteinExistence type="predicted"/>
<dbReference type="EMBL" id="JACTNZ010000005">
    <property type="protein sequence ID" value="KAG5550743.1"/>
    <property type="molecule type" value="Genomic_DNA"/>
</dbReference>
<accession>A0AAV6KEM3</accession>
<feature type="compositionally biased region" description="Acidic residues" evidence="1">
    <location>
        <begin position="80"/>
        <end position="100"/>
    </location>
</feature>
<evidence type="ECO:0000313" key="3">
    <source>
        <dbReference type="Proteomes" id="UP000823749"/>
    </source>
</evidence>
<sequence length="131" mass="14918">MTTTEPALQVPAIDQTFGPSPEPPVAQTRQRRVLCLCRALPRPKHRVELGDPRDTSSSSSNDDPSLENRLRPLEDVVGNDTDECDDDHEDTDEKDGEDVGEDGRWDFLRFILNSRVLKRLDLGFFFEFCLE</sequence>